<dbReference type="EMBL" id="VZQQ01000115">
    <property type="protein sequence ID" value="MBC8752563.1"/>
    <property type="molecule type" value="Genomic_DNA"/>
</dbReference>
<dbReference type="Gene3D" id="3.30.1150.10">
    <property type="match status" value="1"/>
</dbReference>
<feature type="region of interest" description="Disordered" evidence="5">
    <location>
        <begin position="1"/>
        <end position="47"/>
    </location>
</feature>
<evidence type="ECO:0000313" key="6">
    <source>
        <dbReference type="EMBL" id="MBC8752563.1"/>
    </source>
</evidence>
<accession>A0ABR7Q215</accession>
<organism evidence="6 7">
    <name type="scientific">Paraburkholderia podalyriae</name>
    <dbReference type="NCBI Taxonomy" id="1938811"/>
    <lineage>
        <taxon>Bacteria</taxon>
        <taxon>Pseudomonadati</taxon>
        <taxon>Pseudomonadota</taxon>
        <taxon>Betaproteobacteria</taxon>
        <taxon>Burkholderiales</taxon>
        <taxon>Burkholderiaceae</taxon>
        <taxon>Paraburkholderia</taxon>
    </lineage>
</organism>
<name>A0ABR7Q215_9BURK</name>
<dbReference type="NCBIfam" id="TIGR01352">
    <property type="entry name" value="tonB_Cterm"/>
    <property type="match status" value="1"/>
</dbReference>
<dbReference type="Pfam" id="PF13103">
    <property type="entry name" value="TonB_2"/>
    <property type="match status" value="1"/>
</dbReference>
<evidence type="ECO:0000256" key="3">
    <source>
        <dbReference type="ARBA" id="ARBA00022989"/>
    </source>
</evidence>
<keyword evidence="3" id="KW-1133">Transmembrane helix</keyword>
<reference evidence="6 7" key="1">
    <citation type="submission" date="2019-09" db="EMBL/GenBank/DDBJ databases">
        <title>Paraburkholderia podalyriae sp. nov., A South African Podalyria-associated rhizobium.</title>
        <authorList>
            <person name="Mavima L."/>
            <person name="Beukes C.W."/>
            <person name="Palmer M."/>
            <person name="De Meyer S.E."/>
            <person name="James E.K."/>
            <person name="Maluk M."/>
            <person name="Avontuur J.R."/>
            <person name="Chan W.Y."/>
            <person name="Venter S.N."/>
            <person name="Steenkamp E.T."/>
        </authorList>
    </citation>
    <scope>NUCLEOTIDE SEQUENCE [LARGE SCALE GENOMIC DNA]</scope>
    <source>
        <strain evidence="6 7">WC7.3b</strain>
    </source>
</reference>
<protein>
    <submittedName>
        <fullName evidence="6">TonB C-terminal domain-containing protein</fullName>
    </submittedName>
</protein>
<evidence type="ECO:0000256" key="1">
    <source>
        <dbReference type="ARBA" id="ARBA00004167"/>
    </source>
</evidence>
<keyword evidence="2" id="KW-0812">Transmembrane</keyword>
<evidence type="ECO:0000256" key="5">
    <source>
        <dbReference type="SAM" id="MobiDB-lite"/>
    </source>
</evidence>
<evidence type="ECO:0000256" key="2">
    <source>
        <dbReference type="ARBA" id="ARBA00022692"/>
    </source>
</evidence>
<dbReference type="SUPFAM" id="SSF74653">
    <property type="entry name" value="TolA/TonB C-terminal domain"/>
    <property type="match status" value="1"/>
</dbReference>
<evidence type="ECO:0000256" key="4">
    <source>
        <dbReference type="ARBA" id="ARBA00023136"/>
    </source>
</evidence>
<keyword evidence="7" id="KW-1185">Reference proteome</keyword>
<dbReference type="Proteomes" id="UP000736373">
    <property type="component" value="Unassembled WGS sequence"/>
</dbReference>
<dbReference type="InterPro" id="IPR006260">
    <property type="entry name" value="TonB/TolA_C"/>
</dbReference>
<feature type="compositionally biased region" description="Polar residues" evidence="5">
    <location>
        <begin position="7"/>
        <end position="30"/>
    </location>
</feature>
<comment type="subcellular location">
    <subcellularLocation>
        <location evidence="1">Membrane</location>
        <topology evidence="1">Single-pass membrane protein</topology>
    </subcellularLocation>
</comment>
<gene>
    <name evidence="6" type="ORF">F6X42_41135</name>
</gene>
<proteinExistence type="predicted"/>
<evidence type="ECO:0000313" key="7">
    <source>
        <dbReference type="Proteomes" id="UP000736373"/>
    </source>
</evidence>
<comment type="caution">
    <text evidence="6">The sequence shown here is derived from an EMBL/GenBank/DDBJ whole genome shotgun (WGS) entry which is preliminary data.</text>
</comment>
<sequence>MGRRSDMNSQSTLMPRSSTLSNNIASSHTSCAYEPHKHNEQGTGVARQDRTSCRSCGCAAEAPCWAAGLTSSSPQQPGSQNSSATVEAFARAIQKRIVPVTNALVTEGDKNIEAVFPVEVDADGNVLSIAVKTSSGDPKFDSACMEIIKKTGLPRPPEGAPLKFNLVVRPQHSTLDPDYKYFRAN</sequence>
<keyword evidence="4" id="KW-0472">Membrane</keyword>
<dbReference type="RefSeq" id="WP_312893018.1">
    <property type="nucleotide sequence ID" value="NZ_VZQQ01000115.1"/>
</dbReference>